<dbReference type="EMBL" id="JADGJH010000425">
    <property type="protein sequence ID" value="KAJ3129367.1"/>
    <property type="molecule type" value="Genomic_DNA"/>
</dbReference>
<reference evidence="1" key="1">
    <citation type="submission" date="2020-05" db="EMBL/GenBank/DDBJ databases">
        <title>Phylogenomic resolution of chytrid fungi.</title>
        <authorList>
            <person name="Stajich J.E."/>
            <person name="Amses K."/>
            <person name="Simmons R."/>
            <person name="Seto K."/>
            <person name="Myers J."/>
            <person name="Bonds A."/>
            <person name="Quandt C.A."/>
            <person name="Barry K."/>
            <person name="Liu P."/>
            <person name="Grigoriev I."/>
            <person name="Longcore J.E."/>
            <person name="James T.Y."/>
        </authorList>
    </citation>
    <scope>NUCLEOTIDE SEQUENCE</scope>
    <source>
        <strain evidence="1">JEL0513</strain>
    </source>
</reference>
<organism evidence="1 2">
    <name type="scientific">Physocladia obscura</name>
    <dbReference type="NCBI Taxonomy" id="109957"/>
    <lineage>
        <taxon>Eukaryota</taxon>
        <taxon>Fungi</taxon>
        <taxon>Fungi incertae sedis</taxon>
        <taxon>Chytridiomycota</taxon>
        <taxon>Chytridiomycota incertae sedis</taxon>
        <taxon>Chytridiomycetes</taxon>
        <taxon>Chytridiales</taxon>
        <taxon>Chytriomycetaceae</taxon>
        <taxon>Physocladia</taxon>
    </lineage>
</organism>
<gene>
    <name evidence="1" type="ORF">HK100_008660</name>
</gene>
<proteinExistence type="predicted"/>
<dbReference type="Proteomes" id="UP001211907">
    <property type="component" value="Unassembled WGS sequence"/>
</dbReference>
<dbReference type="AlphaFoldDB" id="A0AAD5T403"/>
<protein>
    <submittedName>
        <fullName evidence="1">Uncharacterized protein</fullName>
    </submittedName>
</protein>
<accession>A0AAD5T403</accession>
<sequence length="116" mass="12910">MDKAAFLELLELVSPDPVFENQLRNPQHPVWIQLLVTLERLGKFGNSVAFEIVGKNTGIGVGTVGLYYKQVITAIHNLREKFAMSLTVNQRKLHGLIMQENYSMPGCIGVIDGTQV</sequence>
<evidence type="ECO:0000313" key="1">
    <source>
        <dbReference type="EMBL" id="KAJ3129367.1"/>
    </source>
</evidence>
<name>A0AAD5T403_9FUNG</name>
<keyword evidence="2" id="KW-1185">Reference proteome</keyword>
<comment type="caution">
    <text evidence="1">The sequence shown here is derived from an EMBL/GenBank/DDBJ whole genome shotgun (WGS) entry which is preliminary data.</text>
</comment>
<feature type="non-terminal residue" evidence="1">
    <location>
        <position position="116"/>
    </location>
</feature>
<evidence type="ECO:0000313" key="2">
    <source>
        <dbReference type="Proteomes" id="UP001211907"/>
    </source>
</evidence>